<feature type="compositionally biased region" description="Polar residues" evidence="2">
    <location>
        <begin position="618"/>
        <end position="640"/>
    </location>
</feature>
<name>A0ABD3WDY2_SINWO</name>
<evidence type="ECO:0000256" key="2">
    <source>
        <dbReference type="SAM" id="MobiDB-lite"/>
    </source>
</evidence>
<feature type="region of interest" description="Disordered" evidence="2">
    <location>
        <begin position="543"/>
        <end position="641"/>
    </location>
</feature>
<dbReference type="SMART" id="SM00462">
    <property type="entry name" value="PTB"/>
    <property type="match status" value="1"/>
</dbReference>
<feature type="compositionally biased region" description="Low complexity" evidence="2">
    <location>
        <begin position="592"/>
        <end position="611"/>
    </location>
</feature>
<feature type="non-terminal residue" evidence="4">
    <location>
        <position position="1"/>
    </location>
</feature>
<dbReference type="InterPro" id="IPR006020">
    <property type="entry name" value="PTB/PI_dom"/>
</dbReference>
<dbReference type="FunFam" id="2.30.29.30:FF:000124">
    <property type="entry name" value="carboxyl-terminal PDZ ligand of neuronal nitric oxide synthase protein-like"/>
    <property type="match status" value="1"/>
</dbReference>
<dbReference type="SUPFAM" id="SSF50729">
    <property type="entry name" value="PH domain-like"/>
    <property type="match status" value="1"/>
</dbReference>
<dbReference type="Proteomes" id="UP001634394">
    <property type="component" value="Unassembled WGS sequence"/>
</dbReference>
<sequence>CYELNSFSRRCVHPSSITYTFGTFTKERSVEHSMPSKREYDLVSDDGYDTRIPLHNEDAFQHGIHFKAKFVGSMDVPRPSSRVEIVAAMRRIRYEFKAKAIKKKKVNVIISVDGVRVNLRKKKKKISGQWSTNDKYNLMQHPIYRIFYVSHDSQDLKIWSYIARDGSTNIFKCNVFKANKKEQAMRIVRSIGQAFEVCHKLSIQHVQIPESASKQELDSVHSLEKQSSKSKDLDEREEKNRESMVESSSSSSARGRATPPNVLALRQAQQLLYQMGAAKSPTSPANNQIGGTTISSPISPSSLLDDTVPDTQMPLTSHHQLQLLRQQVEHHQQQTQVAVAQVQLLKDQLSAETSARIEAQARAHQLLLHNRDLLDHMSQLLSRIQELEIARQSVHSSSSSGSREITPKQSQHNGSNSLVIPSMSVLPDPTTPQCGPVYLPRLMAIDRDGSFLLSPDSMPLGNLKTFETDSPDSGHREMSAENLAQNLVSNNSAYWPVESPCDRTLYSYGFSSPVKLRTPYSYEMTATISSNPFAGGDTEFEVNNFEPKNSPKRRGFEEKAKTITSSQPHDGHKLELKLNVTPKIKPPPEFRNSNSPRLSNSSDDSNDVDSNSVKERTLNVNSDSDYYSTHTGSSTKTNGVHSLGEESCFHDNRDVKTMSKTIYHFKYHYNDFGNEDFSKQDFLDGEGVEEEDPQPVARESHSYHGNREYSYSDEENTYEEEEDSRLTKPPSPPPPPRRLEMTLEDYDNFGQ</sequence>
<reference evidence="4 5" key="1">
    <citation type="submission" date="2024-11" db="EMBL/GenBank/DDBJ databases">
        <title>Chromosome-level genome assembly of the freshwater bivalve Anodonta woodiana.</title>
        <authorList>
            <person name="Chen X."/>
        </authorList>
    </citation>
    <scope>NUCLEOTIDE SEQUENCE [LARGE SCALE GENOMIC DNA]</scope>
    <source>
        <strain evidence="4">MN2024</strain>
        <tissue evidence="4">Gills</tissue>
    </source>
</reference>
<dbReference type="AlphaFoldDB" id="A0ABD3WDY2"/>
<protein>
    <recommendedName>
        <fullName evidence="3">PID domain-containing protein</fullName>
    </recommendedName>
</protein>
<dbReference type="InterPro" id="IPR011993">
    <property type="entry name" value="PH-like_dom_sf"/>
</dbReference>
<feature type="compositionally biased region" description="Acidic residues" evidence="2">
    <location>
        <begin position="711"/>
        <end position="723"/>
    </location>
</feature>
<keyword evidence="1" id="KW-0175">Coiled coil</keyword>
<gene>
    <name evidence="4" type="ORF">ACJMK2_040085</name>
</gene>
<evidence type="ECO:0000259" key="3">
    <source>
        <dbReference type="PROSITE" id="PS01179"/>
    </source>
</evidence>
<accession>A0ABD3WDY2</accession>
<feature type="region of interest" description="Disordered" evidence="2">
    <location>
        <begin position="213"/>
        <end position="258"/>
    </location>
</feature>
<comment type="caution">
    <text evidence="4">The sequence shown here is derived from an EMBL/GenBank/DDBJ whole genome shotgun (WGS) entry which is preliminary data.</text>
</comment>
<feature type="domain" description="PID" evidence="3">
    <location>
        <begin position="63"/>
        <end position="200"/>
    </location>
</feature>
<dbReference type="CDD" id="cd01270">
    <property type="entry name" value="PTB_CAPON-like"/>
    <property type="match status" value="1"/>
</dbReference>
<feature type="compositionally biased region" description="Polar residues" evidence="2">
    <location>
        <begin position="407"/>
        <end position="419"/>
    </location>
</feature>
<proteinExistence type="predicted"/>
<organism evidence="4 5">
    <name type="scientific">Sinanodonta woodiana</name>
    <name type="common">Chinese pond mussel</name>
    <name type="synonym">Anodonta woodiana</name>
    <dbReference type="NCBI Taxonomy" id="1069815"/>
    <lineage>
        <taxon>Eukaryota</taxon>
        <taxon>Metazoa</taxon>
        <taxon>Spiralia</taxon>
        <taxon>Lophotrochozoa</taxon>
        <taxon>Mollusca</taxon>
        <taxon>Bivalvia</taxon>
        <taxon>Autobranchia</taxon>
        <taxon>Heteroconchia</taxon>
        <taxon>Palaeoheterodonta</taxon>
        <taxon>Unionida</taxon>
        <taxon>Unionoidea</taxon>
        <taxon>Unionidae</taxon>
        <taxon>Unioninae</taxon>
        <taxon>Sinanodonta</taxon>
    </lineage>
</organism>
<evidence type="ECO:0000256" key="1">
    <source>
        <dbReference type="ARBA" id="ARBA00023054"/>
    </source>
</evidence>
<keyword evidence="5" id="KW-1185">Reference proteome</keyword>
<dbReference type="PANTHER" id="PTHR11232:SF17">
    <property type="entry name" value="CAPON-LIKE PROTEIN"/>
    <property type="match status" value="1"/>
</dbReference>
<dbReference type="InterPro" id="IPR051133">
    <property type="entry name" value="Adapter_Engulfment-Domain"/>
</dbReference>
<feature type="compositionally biased region" description="Basic and acidic residues" evidence="2">
    <location>
        <begin position="213"/>
        <end position="244"/>
    </location>
</feature>
<dbReference type="PANTHER" id="PTHR11232">
    <property type="entry name" value="PHOSPHOTYROSINE INTERACTION DOMAIN-CONTAINING FAMILY MEMBER"/>
    <property type="match status" value="1"/>
</dbReference>
<evidence type="ECO:0000313" key="4">
    <source>
        <dbReference type="EMBL" id="KAL3872134.1"/>
    </source>
</evidence>
<dbReference type="Pfam" id="PF00640">
    <property type="entry name" value="PID"/>
    <property type="match status" value="1"/>
</dbReference>
<feature type="region of interest" description="Disordered" evidence="2">
    <location>
        <begin position="392"/>
        <end position="421"/>
    </location>
</feature>
<feature type="compositionally biased region" description="Basic and acidic residues" evidence="2">
    <location>
        <begin position="698"/>
        <end position="707"/>
    </location>
</feature>
<dbReference type="Gene3D" id="2.30.29.30">
    <property type="entry name" value="Pleckstrin-homology domain (PH domain)/Phosphotyrosine-binding domain (PTB)"/>
    <property type="match status" value="1"/>
</dbReference>
<dbReference type="PROSITE" id="PS01179">
    <property type="entry name" value="PID"/>
    <property type="match status" value="1"/>
</dbReference>
<feature type="region of interest" description="Disordered" evidence="2">
    <location>
        <begin position="685"/>
        <end position="751"/>
    </location>
</feature>
<feature type="compositionally biased region" description="Low complexity" evidence="2">
    <location>
        <begin position="393"/>
        <end position="402"/>
    </location>
</feature>
<evidence type="ECO:0000313" key="5">
    <source>
        <dbReference type="Proteomes" id="UP001634394"/>
    </source>
</evidence>
<dbReference type="EMBL" id="JBJQND010000007">
    <property type="protein sequence ID" value="KAL3872134.1"/>
    <property type="molecule type" value="Genomic_DNA"/>
</dbReference>
<feature type="compositionally biased region" description="Acidic residues" evidence="2">
    <location>
        <begin position="742"/>
        <end position="751"/>
    </location>
</feature>